<protein>
    <submittedName>
        <fullName evidence="1">Uncharacterized protein</fullName>
    </submittedName>
</protein>
<sequence length="136" mass="14350">METITTQTAVELLEAAVELAGADRMYEVQPGAAACKYVHGDNPGCIVGVALSIHGVPLDVLQSWDDDYQQGLGIGSLFHHGRAPFLTKRAADVLRAAQKIQDMAIWSTDTGGADLTWGAALIAARSEAARSDVGDE</sequence>
<evidence type="ECO:0000313" key="1">
    <source>
        <dbReference type="EMBL" id="QOL00359.1"/>
    </source>
</evidence>
<proteinExistence type="predicted"/>
<organism evidence="1">
    <name type="scientific">uncultured organism</name>
    <dbReference type="NCBI Taxonomy" id="155900"/>
    <lineage>
        <taxon>unclassified sequences</taxon>
        <taxon>environmental samples</taxon>
    </lineage>
</organism>
<dbReference type="AlphaFoldDB" id="A0A7L9QBU2"/>
<name>A0A7L9QBU2_9ZZZZ</name>
<dbReference type="EMBL" id="MW000467">
    <property type="protein sequence ID" value="QOL00359.1"/>
    <property type="molecule type" value="Genomic_DNA"/>
</dbReference>
<accession>A0A7L9QBU2</accession>
<reference evidence="1" key="1">
    <citation type="submission" date="2020-09" db="EMBL/GenBank/DDBJ databases">
        <title>A new high-throughput screening method to detect antimicrobial volatiles from metagenomic clone libraries.</title>
        <authorList>
            <person name="Stocker F."/>
            <person name="Obermeier M."/>
            <person name="Resch K."/>
            <person name="Berg G."/>
            <person name="Mueller Bogota C.A."/>
        </authorList>
    </citation>
    <scope>NUCLEOTIDE SEQUENCE</scope>
</reference>